<evidence type="ECO:0000259" key="8">
    <source>
        <dbReference type="Pfam" id="PF02278"/>
    </source>
</evidence>
<dbReference type="GO" id="GO:0005576">
    <property type="term" value="C:extracellular region"/>
    <property type="evidence" value="ECO:0007669"/>
    <property type="project" value="InterPro"/>
</dbReference>
<feature type="domain" description="Polysaccharide lyase 8 N-terminal alpha-helical" evidence="10">
    <location>
        <begin position="113"/>
        <end position="349"/>
    </location>
</feature>
<feature type="active site" evidence="7">
    <location>
        <position position="340"/>
    </location>
</feature>
<feature type="active site" evidence="7">
    <location>
        <position position="286"/>
    </location>
</feature>
<evidence type="ECO:0000256" key="1">
    <source>
        <dbReference type="ARBA" id="ARBA00001913"/>
    </source>
</evidence>
<dbReference type="SUPFAM" id="SSF49863">
    <property type="entry name" value="Hyaluronate lyase-like, C-terminal domain"/>
    <property type="match status" value="1"/>
</dbReference>
<dbReference type="InterPro" id="IPR026444">
    <property type="entry name" value="Secre_tail"/>
</dbReference>
<dbReference type="Pfam" id="PF18962">
    <property type="entry name" value="Por_Secre_tail"/>
    <property type="match status" value="1"/>
</dbReference>
<dbReference type="InterPro" id="IPR014718">
    <property type="entry name" value="GH-type_carb-bd"/>
</dbReference>
<evidence type="ECO:0000256" key="4">
    <source>
        <dbReference type="ARBA" id="ARBA00022729"/>
    </source>
</evidence>
<keyword evidence="5" id="KW-0106">Calcium</keyword>
<name>A0A286ACI7_9SPHI</name>
<dbReference type="AlphaFoldDB" id="A0A286ACI7"/>
<dbReference type="InterPro" id="IPR004103">
    <property type="entry name" value="Lyase_8_C"/>
</dbReference>
<proteinExistence type="inferred from homology"/>
<dbReference type="Proteomes" id="UP000219281">
    <property type="component" value="Unassembled WGS sequence"/>
</dbReference>
<dbReference type="Pfam" id="PF08124">
    <property type="entry name" value="Lyase_8_N"/>
    <property type="match status" value="1"/>
</dbReference>
<keyword evidence="13" id="KW-1185">Reference proteome</keyword>
<evidence type="ECO:0000256" key="6">
    <source>
        <dbReference type="ARBA" id="ARBA00023239"/>
    </source>
</evidence>
<comment type="cofactor">
    <cofactor evidence="1">
        <name>Ca(2+)</name>
        <dbReference type="ChEBI" id="CHEBI:29108"/>
    </cofactor>
</comment>
<gene>
    <name evidence="12" type="ORF">SAMN06297358_3308</name>
</gene>
<dbReference type="RefSeq" id="WP_097133134.1">
    <property type="nucleotide sequence ID" value="NZ_OCMT01000004.1"/>
</dbReference>
<organism evidence="12 13">
    <name type="scientific">Pedobacter xixiisoli</name>
    <dbReference type="NCBI Taxonomy" id="1476464"/>
    <lineage>
        <taxon>Bacteria</taxon>
        <taxon>Pseudomonadati</taxon>
        <taxon>Bacteroidota</taxon>
        <taxon>Sphingobacteriia</taxon>
        <taxon>Sphingobacteriales</taxon>
        <taxon>Sphingobacteriaceae</taxon>
        <taxon>Pedobacter</taxon>
    </lineage>
</organism>
<dbReference type="InterPro" id="IPR011013">
    <property type="entry name" value="Gal_mutarotase_sf_dom"/>
</dbReference>
<feature type="domain" description="Polysaccharide lyase family 8 C-terminal" evidence="9">
    <location>
        <begin position="658"/>
        <end position="728"/>
    </location>
</feature>
<dbReference type="PANTHER" id="PTHR38481">
    <property type="entry name" value="HYALURONATE LYASE"/>
    <property type="match status" value="1"/>
</dbReference>
<dbReference type="EMBL" id="OCMT01000004">
    <property type="protein sequence ID" value="SOD19604.1"/>
    <property type="molecule type" value="Genomic_DNA"/>
</dbReference>
<feature type="domain" description="Secretion system C-terminal sorting" evidence="11">
    <location>
        <begin position="871"/>
        <end position="933"/>
    </location>
</feature>
<dbReference type="PANTHER" id="PTHR38481:SF1">
    <property type="entry name" value="HYALURONATE LYASE"/>
    <property type="match status" value="1"/>
</dbReference>
<evidence type="ECO:0000256" key="2">
    <source>
        <dbReference type="ARBA" id="ARBA00006699"/>
    </source>
</evidence>
<evidence type="ECO:0000256" key="3">
    <source>
        <dbReference type="ARBA" id="ARBA00011245"/>
    </source>
</evidence>
<dbReference type="InterPro" id="IPR011071">
    <property type="entry name" value="Lyase_8-like_C"/>
</dbReference>
<dbReference type="InterPro" id="IPR003159">
    <property type="entry name" value="Lyase_8_central_dom"/>
</dbReference>
<evidence type="ECO:0000313" key="13">
    <source>
        <dbReference type="Proteomes" id="UP000219281"/>
    </source>
</evidence>
<comment type="similarity">
    <text evidence="2">Belongs to the polysaccharide lyase 8 family.</text>
</comment>
<dbReference type="GO" id="GO:0016837">
    <property type="term" value="F:carbon-oxygen lyase activity, acting on polysaccharides"/>
    <property type="evidence" value="ECO:0007669"/>
    <property type="project" value="UniProtKB-ARBA"/>
</dbReference>
<evidence type="ECO:0000259" key="9">
    <source>
        <dbReference type="Pfam" id="PF02884"/>
    </source>
</evidence>
<protein>
    <submittedName>
        <fullName evidence="12">Por secretion system C-terminal sorting domain-containing protein</fullName>
    </submittedName>
</protein>
<sequence length="936" mass="105742">MKNISISKVLFCLSLLPGNLGFLFAIGKEDRLSRKMQTEDDRIEYSISDIAIDNSRDNLERANWNQRPTASFDYEADRVKIMAAGRKLIYSDSHPGYSASSIAAWATTRVNNQKADGSWALTYTGKSVEYTHVDNLRIMAIAYSQPGTAKYNEKRLYDGIVKGLEYWYGVNPTHSNWYYNNIAYPSRIAETLLVMRYGQLKIPADLEAKMFYLLETKAGSPANQNGSNRTQIARHWIYRACLKNDKNLLDQAIEYTFDPLTLTTGFGIQHDYSFHAHGPQLYIGGYGRELVEDIAQTLVLCDGTSYQLSSERLNVYSNFLRQTYLRAIRGRYYLYNILGRSIAFRGRLNQGSLVNFLKIIKIKDPAYATIYDQAIARINESQPSSYQLENIHTHYHRSDYTLHSKPEYTFDIRTVSKRTERSENGNNESLLGYFLADGGTNIGVTGTEYYNIFPTWNWAMIPGTTARNGTMVRPTPWGTEGNRDFVGGVSDTTRGVSVYDMDSNNTRGKKAWFFFDDEVVCLGAGINSIGAGEVNTTLNQCLLQGDVNTFSQDGVLTTYTNNNVETSANNLKWVLHGKVGYVIPEGGNSDIGLTALPRTGKWSDITSKEPSTVITNNVFTLWLKHGVTPQNGNYAYVVVPNKNTAEEMNNYVVKNDITILSNTSQIQAVRHKKLNLHSFIFHSANQTFANDTISVNTDKPCLLMVQPMANGKIRLHVSDPTKAQTQITIKAKWKGENIAREITIPLITGNVYGGQTAIGYLPEYNVLPLKLLNFNGKRGTNGVNLSWKSTNEKNVDYIEIWRKEKLGTDKLINKVKPYNNESGINNYSYTDRTATNDEQYYQLKIVDLDGTFSTSDFVVVPKMVKADDVSVFPNPANNYIYIKLEPKQLIRIYNSLGKLCQQTFVHEQDAVDISKLPNGIYYLRTEEKSTKFIVNR</sequence>
<dbReference type="Pfam" id="PF02884">
    <property type="entry name" value="Lyase_8_C"/>
    <property type="match status" value="1"/>
</dbReference>
<dbReference type="NCBIfam" id="TIGR04183">
    <property type="entry name" value="Por_Secre_tail"/>
    <property type="match status" value="1"/>
</dbReference>
<dbReference type="Gene3D" id="2.70.98.10">
    <property type="match status" value="1"/>
</dbReference>
<dbReference type="Gene3D" id="2.60.220.10">
    <property type="entry name" value="Polysaccharide lyase family 8-like, C-terminal"/>
    <property type="match status" value="1"/>
</dbReference>
<evidence type="ECO:0000259" key="11">
    <source>
        <dbReference type="Pfam" id="PF18962"/>
    </source>
</evidence>
<keyword evidence="4" id="KW-0732">Signal</keyword>
<dbReference type="SUPFAM" id="SSF74650">
    <property type="entry name" value="Galactose mutarotase-like"/>
    <property type="match status" value="1"/>
</dbReference>
<feature type="active site" evidence="7">
    <location>
        <position position="277"/>
    </location>
</feature>
<dbReference type="InterPro" id="IPR008929">
    <property type="entry name" value="Chondroitin_lyas"/>
</dbReference>
<feature type="domain" description="Polysaccharide lyase family 8 central" evidence="8">
    <location>
        <begin position="392"/>
        <end position="642"/>
    </location>
</feature>
<keyword evidence="6" id="KW-0456">Lyase</keyword>
<dbReference type="GO" id="GO:0030246">
    <property type="term" value="F:carbohydrate binding"/>
    <property type="evidence" value="ECO:0007669"/>
    <property type="project" value="InterPro"/>
</dbReference>
<dbReference type="GO" id="GO:0005975">
    <property type="term" value="P:carbohydrate metabolic process"/>
    <property type="evidence" value="ECO:0007669"/>
    <property type="project" value="InterPro"/>
</dbReference>
<reference evidence="13" key="1">
    <citation type="submission" date="2017-09" db="EMBL/GenBank/DDBJ databases">
        <authorList>
            <person name="Varghese N."/>
            <person name="Submissions S."/>
        </authorList>
    </citation>
    <scope>NUCLEOTIDE SEQUENCE [LARGE SCALE GENOMIC DNA]</scope>
    <source>
        <strain evidence="13">CGMCC 1.12803</strain>
    </source>
</reference>
<dbReference type="Gene3D" id="1.50.10.100">
    <property type="entry name" value="Chondroitin AC/alginate lyase"/>
    <property type="match status" value="1"/>
</dbReference>
<dbReference type="InterPro" id="IPR012970">
    <property type="entry name" value="Lyase_8_alpha_N"/>
</dbReference>
<accession>A0A286ACI7</accession>
<dbReference type="InterPro" id="IPR038970">
    <property type="entry name" value="Lyase_8"/>
</dbReference>
<dbReference type="OrthoDB" id="6394136at2"/>
<evidence type="ECO:0000259" key="10">
    <source>
        <dbReference type="Pfam" id="PF08124"/>
    </source>
</evidence>
<comment type="subunit">
    <text evidence="3">Monomer.</text>
</comment>
<dbReference type="SUPFAM" id="SSF48230">
    <property type="entry name" value="Chondroitin AC/alginate lyase"/>
    <property type="match status" value="1"/>
</dbReference>
<evidence type="ECO:0000313" key="12">
    <source>
        <dbReference type="EMBL" id="SOD19604.1"/>
    </source>
</evidence>
<dbReference type="Pfam" id="PF02278">
    <property type="entry name" value="Lyase_8"/>
    <property type="match status" value="1"/>
</dbReference>
<dbReference type="InterPro" id="IPR013783">
    <property type="entry name" value="Ig-like_fold"/>
</dbReference>
<dbReference type="Gene3D" id="2.60.40.10">
    <property type="entry name" value="Immunoglobulins"/>
    <property type="match status" value="1"/>
</dbReference>
<evidence type="ECO:0000256" key="7">
    <source>
        <dbReference type="PIRSR" id="PIRSR638970-1"/>
    </source>
</evidence>
<evidence type="ECO:0000256" key="5">
    <source>
        <dbReference type="ARBA" id="ARBA00022837"/>
    </source>
</evidence>